<evidence type="ECO:0000313" key="3">
    <source>
        <dbReference type="Proteomes" id="UP001446871"/>
    </source>
</evidence>
<comment type="caution">
    <text evidence="2">The sequence shown here is derived from an EMBL/GenBank/DDBJ whole genome shotgun (WGS) entry which is preliminary data.</text>
</comment>
<gene>
    <name evidence="2" type="ORF">PG996_009908</name>
</gene>
<organism evidence="2 3">
    <name type="scientific">Apiospora saccharicola</name>
    <dbReference type="NCBI Taxonomy" id="335842"/>
    <lineage>
        <taxon>Eukaryota</taxon>
        <taxon>Fungi</taxon>
        <taxon>Dikarya</taxon>
        <taxon>Ascomycota</taxon>
        <taxon>Pezizomycotina</taxon>
        <taxon>Sordariomycetes</taxon>
        <taxon>Xylariomycetidae</taxon>
        <taxon>Amphisphaeriales</taxon>
        <taxon>Apiosporaceae</taxon>
        <taxon>Apiospora</taxon>
    </lineage>
</organism>
<evidence type="ECO:0000256" key="1">
    <source>
        <dbReference type="SAM" id="MobiDB-lite"/>
    </source>
</evidence>
<proteinExistence type="predicted"/>
<feature type="region of interest" description="Disordered" evidence="1">
    <location>
        <begin position="47"/>
        <end position="70"/>
    </location>
</feature>
<reference evidence="2 3" key="1">
    <citation type="submission" date="2023-01" db="EMBL/GenBank/DDBJ databases">
        <title>Analysis of 21 Apiospora genomes using comparative genomics revels a genus with tremendous synthesis potential of carbohydrate active enzymes and secondary metabolites.</title>
        <authorList>
            <person name="Sorensen T."/>
        </authorList>
    </citation>
    <scope>NUCLEOTIDE SEQUENCE [LARGE SCALE GENOMIC DNA]</scope>
    <source>
        <strain evidence="2 3">CBS 83171</strain>
    </source>
</reference>
<dbReference type="Proteomes" id="UP001446871">
    <property type="component" value="Unassembled WGS sequence"/>
</dbReference>
<protein>
    <submittedName>
        <fullName evidence="2">Uncharacterized protein</fullName>
    </submittedName>
</protein>
<dbReference type="EMBL" id="JAQQWM010000006">
    <property type="protein sequence ID" value="KAK8059978.1"/>
    <property type="molecule type" value="Genomic_DNA"/>
</dbReference>
<name>A0ABR1UM43_9PEZI</name>
<keyword evidence="3" id="KW-1185">Reference proteome</keyword>
<sequence>MFPPEVFISFLSTSLSGTSHFSSSSRPTIHSQDEYRQCLQALRLPTIGDGPSSSGLPECTGQHDPKPKPERKFINSTKALLDFMVTVVEDACWDSNQEVHRALMDTVLPTQA</sequence>
<evidence type="ECO:0000313" key="2">
    <source>
        <dbReference type="EMBL" id="KAK8059978.1"/>
    </source>
</evidence>
<accession>A0ABR1UM43</accession>
<feature type="compositionally biased region" description="Basic and acidic residues" evidence="1">
    <location>
        <begin position="61"/>
        <end position="70"/>
    </location>
</feature>